<feature type="transmembrane region" description="Helical" evidence="6">
    <location>
        <begin position="147"/>
        <end position="172"/>
    </location>
</feature>
<feature type="region of interest" description="Disordered" evidence="5">
    <location>
        <begin position="314"/>
        <end position="345"/>
    </location>
</feature>
<feature type="transmembrane region" description="Helical" evidence="6">
    <location>
        <begin position="270"/>
        <end position="289"/>
    </location>
</feature>
<protein>
    <submittedName>
        <fullName evidence="7">RTA1-domain-containing protein</fullName>
    </submittedName>
</protein>
<proteinExistence type="predicted"/>
<dbReference type="Pfam" id="PF04479">
    <property type="entry name" value="RTA1"/>
    <property type="match status" value="1"/>
</dbReference>
<dbReference type="InterPro" id="IPR007568">
    <property type="entry name" value="RTA1"/>
</dbReference>
<evidence type="ECO:0000256" key="3">
    <source>
        <dbReference type="ARBA" id="ARBA00022989"/>
    </source>
</evidence>
<dbReference type="PANTHER" id="PTHR31465:SF9">
    <property type="entry name" value="SPHINGOID LONG-CHAIN BASE TRANSPORTER RSB1"/>
    <property type="match status" value="1"/>
</dbReference>
<evidence type="ECO:0000313" key="7">
    <source>
        <dbReference type="EMBL" id="PMD65891.1"/>
    </source>
</evidence>
<evidence type="ECO:0000256" key="2">
    <source>
        <dbReference type="ARBA" id="ARBA00022692"/>
    </source>
</evidence>
<dbReference type="RefSeq" id="XP_024742795.1">
    <property type="nucleotide sequence ID" value="XM_024886333.1"/>
</dbReference>
<keyword evidence="2 6" id="KW-0812">Transmembrane</keyword>
<sequence length="345" mass="38325">MSNSNLTHSNGHGTGYGNITLLMNPELCTLETCDLSMASFLYLPTLPGNAIYAAIFGIYIVAQLFLGIKHKTWGYMVAMVLGLLLEVIGYVARIMLHNSPFDNNNFLMYLVTLTIAPALLSASIYLCLARIVVVYDENLSRFKPRTYTIVFCTCDFICLVLQALGGAIASTAHTQRSSNLGKNIMLAGLIFQDVSLVLFAIACTDFFLRVRKSKRHWNMRYLEITSSRLFKVFLFGLMIATLTIFTRSSYRIVELSGGFKSTLFTSDEAVFMIFEGLMIVIATSCLTLLHPAVCFQGAFASANFSFRVKKNARDKSMSSDQESQHSSVPLSMMGDLSRERVAPTK</sequence>
<keyword evidence="4 6" id="KW-0472">Membrane</keyword>
<feature type="transmembrane region" description="Helical" evidence="6">
    <location>
        <begin position="184"/>
        <end position="208"/>
    </location>
</feature>
<gene>
    <name evidence="7" type="ORF">K444DRAFT_659166</name>
</gene>
<dbReference type="FunCoup" id="A0A2J6TS90">
    <property type="interactions" value="45"/>
</dbReference>
<accession>A0A2J6TS90</accession>
<dbReference type="GO" id="GO:0000324">
    <property type="term" value="C:fungal-type vacuole"/>
    <property type="evidence" value="ECO:0007669"/>
    <property type="project" value="TreeGrafter"/>
</dbReference>
<dbReference type="PANTHER" id="PTHR31465">
    <property type="entry name" value="PROTEIN RTA1-RELATED"/>
    <property type="match status" value="1"/>
</dbReference>
<evidence type="ECO:0000313" key="8">
    <source>
        <dbReference type="Proteomes" id="UP000235371"/>
    </source>
</evidence>
<comment type="subcellular location">
    <subcellularLocation>
        <location evidence="1">Membrane</location>
        <topology evidence="1">Multi-pass membrane protein</topology>
    </subcellularLocation>
</comment>
<name>A0A2J6TS90_9HELO</name>
<dbReference type="InParanoid" id="A0A2J6TS90"/>
<evidence type="ECO:0000256" key="6">
    <source>
        <dbReference type="SAM" id="Phobius"/>
    </source>
</evidence>
<dbReference type="OrthoDB" id="4521223at2759"/>
<evidence type="ECO:0000256" key="1">
    <source>
        <dbReference type="ARBA" id="ARBA00004141"/>
    </source>
</evidence>
<evidence type="ECO:0000256" key="4">
    <source>
        <dbReference type="ARBA" id="ARBA00023136"/>
    </source>
</evidence>
<feature type="compositionally biased region" description="Basic and acidic residues" evidence="5">
    <location>
        <begin position="336"/>
        <end position="345"/>
    </location>
</feature>
<keyword evidence="8" id="KW-1185">Reference proteome</keyword>
<organism evidence="7 8">
    <name type="scientific">Hyaloscypha bicolor E</name>
    <dbReference type="NCBI Taxonomy" id="1095630"/>
    <lineage>
        <taxon>Eukaryota</taxon>
        <taxon>Fungi</taxon>
        <taxon>Dikarya</taxon>
        <taxon>Ascomycota</taxon>
        <taxon>Pezizomycotina</taxon>
        <taxon>Leotiomycetes</taxon>
        <taxon>Helotiales</taxon>
        <taxon>Hyaloscyphaceae</taxon>
        <taxon>Hyaloscypha</taxon>
        <taxon>Hyaloscypha bicolor</taxon>
    </lineage>
</organism>
<feature type="transmembrane region" description="Helical" evidence="6">
    <location>
        <begin position="75"/>
        <end position="96"/>
    </location>
</feature>
<dbReference type="GO" id="GO:0005886">
    <property type="term" value="C:plasma membrane"/>
    <property type="evidence" value="ECO:0007669"/>
    <property type="project" value="TreeGrafter"/>
</dbReference>
<dbReference type="GeneID" id="36594410"/>
<keyword evidence="3 6" id="KW-1133">Transmembrane helix</keyword>
<feature type="transmembrane region" description="Helical" evidence="6">
    <location>
        <begin position="229"/>
        <end position="250"/>
    </location>
</feature>
<evidence type="ECO:0000256" key="5">
    <source>
        <dbReference type="SAM" id="MobiDB-lite"/>
    </source>
</evidence>
<dbReference type="EMBL" id="KZ613745">
    <property type="protein sequence ID" value="PMD65891.1"/>
    <property type="molecule type" value="Genomic_DNA"/>
</dbReference>
<dbReference type="AlphaFoldDB" id="A0A2J6TS90"/>
<dbReference type="STRING" id="1095630.A0A2J6TS90"/>
<feature type="transmembrane region" description="Helical" evidence="6">
    <location>
        <begin position="108"/>
        <end position="135"/>
    </location>
</feature>
<feature type="compositionally biased region" description="Low complexity" evidence="5">
    <location>
        <begin position="318"/>
        <end position="327"/>
    </location>
</feature>
<dbReference type="Proteomes" id="UP000235371">
    <property type="component" value="Unassembled WGS sequence"/>
</dbReference>
<feature type="transmembrane region" description="Helical" evidence="6">
    <location>
        <begin position="50"/>
        <end position="68"/>
    </location>
</feature>
<reference evidence="7 8" key="1">
    <citation type="submission" date="2016-04" db="EMBL/GenBank/DDBJ databases">
        <title>A degradative enzymes factory behind the ericoid mycorrhizal symbiosis.</title>
        <authorList>
            <consortium name="DOE Joint Genome Institute"/>
            <person name="Martino E."/>
            <person name="Morin E."/>
            <person name="Grelet G."/>
            <person name="Kuo A."/>
            <person name="Kohler A."/>
            <person name="Daghino S."/>
            <person name="Barry K."/>
            <person name="Choi C."/>
            <person name="Cichocki N."/>
            <person name="Clum A."/>
            <person name="Copeland A."/>
            <person name="Hainaut M."/>
            <person name="Haridas S."/>
            <person name="Labutti K."/>
            <person name="Lindquist E."/>
            <person name="Lipzen A."/>
            <person name="Khouja H.-R."/>
            <person name="Murat C."/>
            <person name="Ohm R."/>
            <person name="Olson A."/>
            <person name="Spatafora J."/>
            <person name="Veneault-Fourrey C."/>
            <person name="Henrissat B."/>
            <person name="Grigoriev I."/>
            <person name="Martin F."/>
            <person name="Perotto S."/>
        </authorList>
    </citation>
    <scope>NUCLEOTIDE SEQUENCE [LARGE SCALE GENOMIC DNA]</scope>
    <source>
        <strain evidence="7 8">E</strain>
    </source>
</reference>